<keyword evidence="1" id="KW-1133">Transmembrane helix</keyword>
<dbReference type="AlphaFoldDB" id="A0A4P6ZG13"/>
<gene>
    <name evidence="2" type="ORF">NBC122_01692</name>
</gene>
<sequence length="62" mass="6952">MMYFDSSQRISAFSGMALIVLMQIESGEVLKTVVLAGLGGISSYLFTLAVKFLLIRFRKKFK</sequence>
<keyword evidence="1" id="KW-0472">Membrane</keyword>
<name>A0A4P6ZG13_9FLAO</name>
<dbReference type="KEGG" id="csal:NBC122_01692"/>
<dbReference type="RefSeq" id="WP_133439930.1">
    <property type="nucleotide sequence ID" value="NZ_CP037954.1"/>
</dbReference>
<proteinExistence type="predicted"/>
<keyword evidence="1" id="KW-0812">Transmembrane</keyword>
<evidence type="ECO:0000313" key="3">
    <source>
        <dbReference type="Proteomes" id="UP000294419"/>
    </source>
</evidence>
<evidence type="ECO:0000256" key="1">
    <source>
        <dbReference type="SAM" id="Phobius"/>
    </source>
</evidence>
<reference evidence="2 3" key="1">
    <citation type="submission" date="2019-03" db="EMBL/GenBank/DDBJ databases">
        <authorList>
            <person name="Kim H."/>
            <person name="Yu S.-M."/>
        </authorList>
    </citation>
    <scope>NUCLEOTIDE SEQUENCE [LARGE SCALE GENOMIC DNA]</scope>
    <source>
        <strain evidence="2 3">NBC122</strain>
    </source>
</reference>
<dbReference type="EMBL" id="CP037954">
    <property type="protein sequence ID" value="QBO58507.1"/>
    <property type="molecule type" value="Genomic_DNA"/>
</dbReference>
<dbReference type="OrthoDB" id="1452636at2"/>
<accession>A0A4P6ZG13</accession>
<organism evidence="2 3">
    <name type="scientific">Chryseobacterium salivictor</name>
    <dbReference type="NCBI Taxonomy" id="2547600"/>
    <lineage>
        <taxon>Bacteria</taxon>
        <taxon>Pseudomonadati</taxon>
        <taxon>Bacteroidota</taxon>
        <taxon>Flavobacteriia</taxon>
        <taxon>Flavobacteriales</taxon>
        <taxon>Weeksellaceae</taxon>
        <taxon>Chryseobacterium group</taxon>
        <taxon>Chryseobacterium</taxon>
    </lineage>
</organism>
<protein>
    <submittedName>
        <fullName evidence="2">Uncharacterized protein</fullName>
    </submittedName>
</protein>
<evidence type="ECO:0000313" key="2">
    <source>
        <dbReference type="EMBL" id="QBO58507.1"/>
    </source>
</evidence>
<feature type="transmembrane region" description="Helical" evidence="1">
    <location>
        <begin position="36"/>
        <end position="54"/>
    </location>
</feature>
<keyword evidence="3" id="KW-1185">Reference proteome</keyword>
<dbReference type="Proteomes" id="UP000294419">
    <property type="component" value="Chromosome"/>
</dbReference>